<dbReference type="RefSeq" id="XP_060457481.1">
    <property type="nucleotide sequence ID" value="XM_060600937.1"/>
</dbReference>
<sequence>MKTSIKDWKRLGLKVTVCGPDGRALPEYDHSDSDPENHYYVKYIEVVPGESFSVNIRRSFWFWTRQEALYEALDGCWVRGLACLRWRRSSVLDGYHMDTGKDILWNQQFFGEMEGTKGGLPPDSSIWGKLGTIEVQMQVGTFKLRREKGLSVASQTPAFKGSTKHGLYTYIDGKTNYSYQLPRKMYGHTPKAKAPVLTFRFVYRTTEALQELGIIAGGCNPKTTSEKFDTESIASASTVTVQTNAPLIKTISNTSSTTSSSTLHE</sequence>
<feature type="domain" description="DUF7918" evidence="1">
    <location>
        <begin position="13"/>
        <end position="215"/>
    </location>
</feature>
<dbReference type="GeneID" id="85496086"/>
<evidence type="ECO:0000313" key="2">
    <source>
        <dbReference type="EMBL" id="BEI92216.1"/>
    </source>
</evidence>
<organism evidence="2 3">
    <name type="scientific">Cutaneotrichosporon cavernicola</name>
    <dbReference type="NCBI Taxonomy" id="279322"/>
    <lineage>
        <taxon>Eukaryota</taxon>
        <taxon>Fungi</taxon>
        <taxon>Dikarya</taxon>
        <taxon>Basidiomycota</taxon>
        <taxon>Agaricomycotina</taxon>
        <taxon>Tremellomycetes</taxon>
        <taxon>Trichosporonales</taxon>
        <taxon>Trichosporonaceae</taxon>
        <taxon>Cutaneotrichosporon</taxon>
    </lineage>
</organism>
<dbReference type="Pfam" id="PF25534">
    <property type="entry name" value="DUF7918"/>
    <property type="match status" value="1"/>
</dbReference>
<dbReference type="AlphaFoldDB" id="A0AA48L599"/>
<reference evidence="2" key="1">
    <citation type="journal article" date="2023" name="BMC Genomics">
        <title>Chromosome-level genome assemblies of Cutaneotrichosporon spp. (Trichosporonales, Basidiomycota) reveal imbalanced evolution between nucleotide sequences and chromosome synteny.</title>
        <authorList>
            <person name="Kobayashi Y."/>
            <person name="Kayamori A."/>
            <person name="Aoki K."/>
            <person name="Shiwa Y."/>
            <person name="Matsutani M."/>
            <person name="Fujita N."/>
            <person name="Sugita T."/>
            <person name="Iwasaki W."/>
            <person name="Tanaka N."/>
            <person name="Takashima M."/>
        </authorList>
    </citation>
    <scope>NUCLEOTIDE SEQUENCE</scope>
    <source>
        <strain evidence="2">HIS019</strain>
    </source>
</reference>
<keyword evidence="3" id="KW-1185">Reference proteome</keyword>
<proteinExistence type="predicted"/>
<dbReference type="PANTHER" id="PTHR36223">
    <property type="entry name" value="BETA-LACTAMASE-TYPE TRANSPEPTIDASE FOLD DOMAIN CONTAINING PROTEIN"/>
    <property type="match status" value="1"/>
</dbReference>
<dbReference type="KEGG" id="ccac:CcaHIS019_0410360"/>
<evidence type="ECO:0000313" key="3">
    <source>
        <dbReference type="Proteomes" id="UP001233271"/>
    </source>
</evidence>
<name>A0AA48L599_9TREE</name>
<dbReference type="InterPro" id="IPR057678">
    <property type="entry name" value="DUF7918"/>
</dbReference>
<accession>A0AA48L599</accession>
<dbReference type="EMBL" id="AP028215">
    <property type="protein sequence ID" value="BEI92216.1"/>
    <property type="molecule type" value="Genomic_DNA"/>
</dbReference>
<evidence type="ECO:0000259" key="1">
    <source>
        <dbReference type="Pfam" id="PF25534"/>
    </source>
</evidence>
<dbReference type="PANTHER" id="PTHR36223:SF1">
    <property type="entry name" value="TRANSCRIPTION ELONGATION FACTOR EAF N-TERMINAL DOMAIN-CONTAINING PROTEIN"/>
    <property type="match status" value="1"/>
</dbReference>
<protein>
    <recommendedName>
        <fullName evidence="1">DUF7918 domain-containing protein</fullName>
    </recommendedName>
</protein>
<dbReference type="Proteomes" id="UP001233271">
    <property type="component" value="Chromosome 4"/>
</dbReference>
<gene>
    <name evidence="2" type="ORF">CcaverHIS019_0410360</name>
</gene>